<keyword evidence="1 5" id="KW-0597">Phosphoprotein</keyword>
<evidence type="ECO:0000256" key="1">
    <source>
        <dbReference type="ARBA" id="ARBA00022553"/>
    </source>
</evidence>
<evidence type="ECO:0000256" key="3">
    <source>
        <dbReference type="ARBA" id="ARBA00023125"/>
    </source>
</evidence>
<dbReference type="SMART" id="SM00421">
    <property type="entry name" value="HTH_LUXR"/>
    <property type="match status" value="1"/>
</dbReference>
<dbReference type="PROSITE" id="PS50110">
    <property type="entry name" value="RESPONSE_REGULATORY"/>
    <property type="match status" value="1"/>
</dbReference>
<evidence type="ECO:0000259" key="6">
    <source>
        <dbReference type="PROSITE" id="PS50043"/>
    </source>
</evidence>
<evidence type="ECO:0000256" key="5">
    <source>
        <dbReference type="PROSITE-ProRule" id="PRU00169"/>
    </source>
</evidence>
<dbReference type="Proteomes" id="UP001617296">
    <property type="component" value="Unassembled WGS sequence"/>
</dbReference>
<dbReference type="CDD" id="cd06170">
    <property type="entry name" value="LuxR_C_like"/>
    <property type="match status" value="1"/>
</dbReference>
<protein>
    <submittedName>
        <fullName evidence="8">Response regulator</fullName>
    </submittedName>
</protein>
<keyword evidence="9" id="KW-1185">Reference proteome</keyword>
<gene>
    <name evidence="8" type="ORF">ACIOUF_01530</name>
</gene>
<dbReference type="PROSITE" id="PS00622">
    <property type="entry name" value="HTH_LUXR_1"/>
    <property type="match status" value="1"/>
</dbReference>
<evidence type="ECO:0000259" key="7">
    <source>
        <dbReference type="PROSITE" id="PS50110"/>
    </source>
</evidence>
<dbReference type="InterPro" id="IPR011006">
    <property type="entry name" value="CheY-like_superfamily"/>
</dbReference>
<name>A0ABW8DEX4_9PSED</name>
<keyword evidence="4" id="KW-0804">Transcription</keyword>
<dbReference type="Gene3D" id="3.40.50.2300">
    <property type="match status" value="1"/>
</dbReference>
<proteinExistence type="predicted"/>
<comment type="caution">
    <text evidence="8">The sequence shown here is derived from an EMBL/GenBank/DDBJ whole genome shotgun (WGS) entry which is preliminary data.</text>
</comment>
<evidence type="ECO:0000313" key="8">
    <source>
        <dbReference type="EMBL" id="MFJ2285042.1"/>
    </source>
</evidence>
<dbReference type="SUPFAM" id="SSF46894">
    <property type="entry name" value="C-terminal effector domain of the bipartite response regulators"/>
    <property type="match status" value="1"/>
</dbReference>
<feature type="modified residue" description="4-aspartylphosphate" evidence="5">
    <location>
        <position position="53"/>
    </location>
</feature>
<accession>A0ABW8DEX4</accession>
<dbReference type="EMBL" id="JBIUVY010000001">
    <property type="protein sequence ID" value="MFJ2285042.1"/>
    <property type="molecule type" value="Genomic_DNA"/>
</dbReference>
<evidence type="ECO:0000313" key="9">
    <source>
        <dbReference type="Proteomes" id="UP001617296"/>
    </source>
</evidence>
<sequence>MFKAMVVDDHPFIRSSVKMLLKQENFDVVAEADNGADAVQMAREHAPDLIVLDIGMPKLDGLEVISRISALGLSSKILVLTSQSAQFYSMRCMKAGAAGFISKTNDINELIKAIKAVMDGYTFFPNLAGSSVRRSDVEATELDLIQTLSDRELTILQQLANGLSNKEIGEAMLLSNKTVSTYKTRLIEKLNVKSVVYLADFAKRNHLV</sequence>
<dbReference type="PROSITE" id="PS50043">
    <property type="entry name" value="HTH_LUXR_2"/>
    <property type="match status" value="1"/>
</dbReference>
<dbReference type="Pfam" id="PF00196">
    <property type="entry name" value="GerE"/>
    <property type="match status" value="1"/>
</dbReference>
<dbReference type="PRINTS" id="PR00038">
    <property type="entry name" value="HTHLUXR"/>
</dbReference>
<dbReference type="InterPro" id="IPR000792">
    <property type="entry name" value="Tscrpt_reg_LuxR_C"/>
</dbReference>
<dbReference type="InterPro" id="IPR016032">
    <property type="entry name" value="Sig_transdc_resp-reg_C-effctor"/>
</dbReference>
<keyword evidence="2" id="KW-0805">Transcription regulation</keyword>
<dbReference type="InterPro" id="IPR058245">
    <property type="entry name" value="NreC/VraR/RcsB-like_REC"/>
</dbReference>
<feature type="domain" description="Response regulatory" evidence="7">
    <location>
        <begin position="3"/>
        <end position="118"/>
    </location>
</feature>
<dbReference type="PANTHER" id="PTHR43214:SF41">
    <property type="entry name" value="NITRATE_NITRITE RESPONSE REGULATOR PROTEIN NARP"/>
    <property type="match status" value="1"/>
</dbReference>
<dbReference type="SUPFAM" id="SSF52172">
    <property type="entry name" value="CheY-like"/>
    <property type="match status" value="1"/>
</dbReference>
<dbReference type="PANTHER" id="PTHR43214">
    <property type="entry name" value="TWO-COMPONENT RESPONSE REGULATOR"/>
    <property type="match status" value="1"/>
</dbReference>
<dbReference type="Pfam" id="PF00072">
    <property type="entry name" value="Response_reg"/>
    <property type="match status" value="1"/>
</dbReference>
<keyword evidence="3" id="KW-0238">DNA-binding</keyword>
<organism evidence="8 9">
    <name type="scientific">Pseudomonas iridis</name>
    <dbReference type="NCBI Taxonomy" id="2710587"/>
    <lineage>
        <taxon>Bacteria</taxon>
        <taxon>Pseudomonadati</taxon>
        <taxon>Pseudomonadota</taxon>
        <taxon>Gammaproteobacteria</taxon>
        <taxon>Pseudomonadales</taxon>
        <taxon>Pseudomonadaceae</taxon>
        <taxon>Pseudomonas</taxon>
    </lineage>
</organism>
<dbReference type="RefSeq" id="WP_261735263.1">
    <property type="nucleotide sequence ID" value="NZ_JALKQL010000001.1"/>
</dbReference>
<dbReference type="CDD" id="cd17535">
    <property type="entry name" value="REC_NarL-like"/>
    <property type="match status" value="1"/>
</dbReference>
<dbReference type="InterPro" id="IPR001789">
    <property type="entry name" value="Sig_transdc_resp-reg_receiver"/>
</dbReference>
<dbReference type="InterPro" id="IPR039420">
    <property type="entry name" value="WalR-like"/>
</dbReference>
<dbReference type="SMART" id="SM00448">
    <property type="entry name" value="REC"/>
    <property type="match status" value="1"/>
</dbReference>
<reference evidence="8 9" key="1">
    <citation type="submission" date="2024-10" db="EMBL/GenBank/DDBJ databases">
        <title>The Natural Products Discovery Center: Release of the First 8490 Sequenced Strains for Exploring Actinobacteria Biosynthetic Diversity.</title>
        <authorList>
            <person name="Kalkreuter E."/>
            <person name="Kautsar S.A."/>
            <person name="Yang D."/>
            <person name="Bader C.D."/>
            <person name="Teijaro C.N."/>
            <person name="Fluegel L."/>
            <person name="Davis C.M."/>
            <person name="Simpson J.R."/>
            <person name="Lauterbach L."/>
            <person name="Steele A.D."/>
            <person name="Gui C."/>
            <person name="Meng S."/>
            <person name="Li G."/>
            <person name="Viehrig K."/>
            <person name="Ye F."/>
            <person name="Su P."/>
            <person name="Kiefer A.F."/>
            <person name="Nichols A."/>
            <person name="Cepeda A.J."/>
            <person name="Yan W."/>
            <person name="Fan B."/>
            <person name="Jiang Y."/>
            <person name="Adhikari A."/>
            <person name="Zheng C.-J."/>
            <person name="Schuster L."/>
            <person name="Cowan T.M."/>
            <person name="Smanski M.J."/>
            <person name="Chevrette M.G."/>
            <person name="De Carvalho L.P.S."/>
            <person name="Shen B."/>
        </authorList>
    </citation>
    <scope>NUCLEOTIDE SEQUENCE [LARGE SCALE GENOMIC DNA]</scope>
    <source>
        <strain evidence="8 9">NPDC087689</strain>
    </source>
</reference>
<feature type="domain" description="HTH luxR-type" evidence="6">
    <location>
        <begin position="141"/>
        <end position="206"/>
    </location>
</feature>
<evidence type="ECO:0000256" key="4">
    <source>
        <dbReference type="ARBA" id="ARBA00023163"/>
    </source>
</evidence>
<evidence type="ECO:0000256" key="2">
    <source>
        <dbReference type="ARBA" id="ARBA00023015"/>
    </source>
</evidence>